<dbReference type="KEGG" id="pxu:106127528"/>
<gene>
    <name evidence="2" type="primary">LOC106127528</name>
</gene>
<evidence type="ECO:0000256" key="1">
    <source>
        <dbReference type="SAM" id="MobiDB-lite"/>
    </source>
</evidence>
<reference evidence="2" key="1">
    <citation type="submission" date="2025-08" db="UniProtKB">
        <authorList>
            <consortium name="RefSeq"/>
        </authorList>
    </citation>
    <scope>IDENTIFICATION</scope>
</reference>
<proteinExistence type="predicted"/>
<dbReference type="RefSeq" id="XP_013181070.1">
    <property type="nucleotide sequence ID" value="XM_013325616.1"/>
</dbReference>
<protein>
    <submittedName>
        <fullName evidence="2">Uncharacterized protein LOC106127528</fullName>
    </submittedName>
</protein>
<name>A0AAJ6ZX98_PAPXU</name>
<sequence>MDNSAAKVGQIFTEAGAAFNKLAEMTMLLHPLAESSPGLCAQTKTPVKRKATEERVPASNASGQVLNMLKAQDSEDSKVLNRDIKVECELNAEEGVP</sequence>
<dbReference type="GeneID" id="106127528"/>
<dbReference type="Proteomes" id="UP000694872">
    <property type="component" value="Unplaced"/>
</dbReference>
<accession>A0AAJ6ZX98</accession>
<dbReference type="AlphaFoldDB" id="A0AAJ6ZX98"/>
<feature type="region of interest" description="Disordered" evidence="1">
    <location>
        <begin position="36"/>
        <end position="59"/>
    </location>
</feature>
<evidence type="ECO:0000313" key="2">
    <source>
        <dbReference type="RefSeq" id="XP_013181070.1"/>
    </source>
</evidence>
<organism evidence="2">
    <name type="scientific">Papilio xuthus</name>
    <name type="common">Asian swallowtail butterfly</name>
    <dbReference type="NCBI Taxonomy" id="66420"/>
    <lineage>
        <taxon>Eukaryota</taxon>
        <taxon>Metazoa</taxon>
        <taxon>Ecdysozoa</taxon>
        <taxon>Arthropoda</taxon>
        <taxon>Hexapoda</taxon>
        <taxon>Insecta</taxon>
        <taxon>Pterygota</taxon>
        <taxon>Neoptera</taxon>
        <taxon>Endopterygota</taxon>
        <taxon>Lepidoptera</taxon>
        <taxon>Glossata</taxon>
        <taxon>Ditrysia</taxon>
        <taxon>Papilionoidea</taxon>
        <taxon>Papilionidae</taxon>
        <taxon>Papilioninae</taxon>
        <taxon>Papilio</taxon>
    </lineage>
</organism>